<comment type="caution">
    <text evidence="1">The sequence shown here is derived from an EMBL/GenBank/DDBJ whole genome shotgun (WGS) entry which is preliminary data.</text>
</comment>
<proteinExistence type="predicted"/>
<protein>
    <submittedName>
        <fullName evidence="1">Uncharacterized protein</fullName>
    </submittedName>
</protein>
<reference evidence="1 2" key="1">
    <citation type="submission" date="2022-09" db="EMBL/GenBank/DDBJ databases">
        <authorList>
            <person name="Palmer J.M."/>
        </authorList>
    </citation>
    <scope>NUCLEOTIDE SEQUENCE [LARGE SCALE GENOMIC DNA]</scope>
    <source>
        <strain evidence="1 2">DSM 7382</strain>
    </source>
</reference>
<dbReference type="Proteomes" id="UP001385951">
    <property type="component" value="Unassembled WGS sequence"/>
</dbReference>
<name>A0AAW0G857_9APHY</name>
<dbReference type="EMBL" id="JASBNA010000007">
    <property type="protein sequence ID" value="KAK7689813.1"/>
    <property type="molecule type" value="Genomic_DNA"/>
</dbReference>
<organism evidence="1 2">
    <name type="scientific">Cerrena zonata</name>
    <dbReference type="NCBI Taxonomy" id="2478898"/>
    <lineage>
        <taxon>Eukaryota</taxon>
        <taxon>Fungi</taxon>
        <taxon>Dikarya</taxon>
        <taxon>Basidiomycota</taxon>
        <taxon>Agaricomycotina</taxon>
        <taxon>Agaricomycetes</taxon>
        <taxon>Polyporales</taxon>
        <taxon>Cerrenaceae</taxon>
        <taxon>Cerrena</taxon>
    </lineage>
</organism>
<evidence type="ECO:0000313" key="1">
    <source>
        <dbReference type="EMBL" id="KAK7689813.1"/>
    </source>
</evidence>
<dbReference type="AlphaFoldDB" id="A0AAW0G857"/>
<gene>
    <name evidence="1" type="ORF">QCA50_006452</name>
</gene>
<sequence length="111" mass="12773">MLCTVQKVYCYVPSKEWLISFAKEEGRISKDPVGYKERIFAMNEALIDVIDDAELGGIADYQLVRIKDMPMYAIILANNWDNKRALEEQIGRVKTILGTKASPKWRVLYSQ</sequence>
<accession>A0AAW0G857</accession>
<evidence type="ECO:0000313" key="2">
    <source>
        <dbReference type="Proteomes" id="UP001385951"/>
    </source>
</evidence>
<keyword evidence="2" id="KW-1185">Reference proteome</keyword>